<dbReference type="AlphaFoldDB" id="A0AAW5SM55"/>
<dbReference type="Proteomes" id="UP001207528">
    <property type="component" value="Unassembled WGS sequence"/>
</dbReference>
<keyword evidence="7" id="KW-1185">Reference proteome</keyword>
<reference evidence="6" key="3">
    <citation type="journal article" date="2022" name="BMC Genomics">
        <title>Comparative genome analysis of mycobacteria focusing on tRNA and non-coding RNA.</title>
        <authorList>
            <person name="Behra P.R.K."/>
            <person name="Pettersson B.M.F."/>
            <person name="Ramesh M."/>
            <person name="Das S."/>
            <person name="Dasgupta S."/>
            <person name="Kirsebom L.A."/>
        </authorList>
    </citation>
    <scope>NUCLEOTIDE SEQUENCE</scope>
    <source>
        <strain evidence="6">DSM 44203</strain>
    </source>
</reference>
<dbReference type="PANTHER" id="PTHR30055:SF234">
    <property type="entry name" value="HTH-TYPE TRANSCRIPTIONAL REGULATOR BETI"/>
    <property type="match status" value="1"/>
</dbReference>
<evidence type="ECO:0000256" key="3">
    <source>
        <dbReference type="ARBA" id="ARBA00023163"/>
    </source>
</evidence>
<dbReference type="EMBL" id="BCTA01000028">
    <property type="protein sequence ID" value="GAT08994.1"/>
    <property type="molecule type" value="Genomic_DNA"/>
</dbReference>
<evidence type="ECO:0000313" key="7">
    <source>
        <dbReference type="Proteomes" id="UP000069773"/>
    </source>
</evidence>
<keyword evidence="2" id="KW-0238">DNA-binding</keyword>
<organism evidence="6 8">
    <name type="scientific">Mycolicibacterium novocastrense</name>
    <name type="common">Mycobacterium novocastrense</name>
    <dbReference type="NCBI Taxonomy" id="59813"/>
    <lineage>
        <taxon>Bacteria</taxon>
        <taxon>Bacillati</taxon>
        <taxon>Actinomycetota</taxon>
        <taxon>Actinomycetes</taxon>
        <taxon>Mycobacteriales</taxon>
        <taxon>Mycobacteriaceae</taxon>
        <taxon>Mycolicibacterium</taxon>
    </lineage>
</organism>
<dbReference type="SUPFAM" id="SSF48498">
    <property type="entry name" value="Tetracyclin repressor-like, C-terminal domain"/>
    <property type="match status" value="1"/>
</dbReference>
<gene>
    <name evidence="6" type="ORF">H7I77_18675</name>
    <name evidence="5" type="ORF">RMCN_2127</name>
</gene>
<dbReference type="InterPro" id="IPR036271">
    <property type="entry name" value="Tet_transcr_reg_TetR-rel_C_sf"/>
</dbReference>
<dbReference type="PANTHER" id="PTHR30055">
    <property type="entry name" value="HTH-TYPE TRANSCRIPTIONAL REGULATOR RUTR"/>
    <property type="match status" value="1"/>
</dbReference>
<proteinExistence type="predicted"/>
<dbReference type="Proteomes" id="UP000069773">
    <property type="component" value="Unassembled WGS sequence"/>
</dbReference>
<keyword evidence="1" id="KW-0805">Transcription regulation</keyword>
<accession>A0AAW5SM55</accession>
<evidence type="ECO:0000256" key="2">
    <source>
        <dbReference type="ARBA" id="ARBA00023125"/>
    </source>
</evidence>
<dbReference type="EMBL" id="JACKTI010000047">
    <property type="protein sequence ID" value="MCV7025349.1"/>
    <property type="molecule type" value="Genomic_DNA"/>
</dbReference>
<comment type="caution">
    <text evidence="6">The sequence shown here is derived from an EMBL/GenBank/DDBJ whole genome shotgun (WGS) entry which is preliminary data.</text>
</comment>
<dbReference type="RefSeq" id="WP_165604433.1">
    <property type="nucleotide sequence ID" value="NZ_BCTA01000028.1"/>
</dbReference>
<feature type="domain" description="HTH tetR-type" evidence="4">
    <location>
        <begin position="2"/>
        <end position="31"/>
    </location>
</feature>
<evidence type="ECO:0000313" key="6">
    <source>
        <dbReference type="EMBL" id="MCV7025349.1"/>
    </source>
</evidence>
<reference evidence="6" key="2">
    <citation type="submission" date="2020-07" db="EMBL/GenBank/DDBJ databases">
        <authorList>
            <person name="Pettersson B.M.F."/>
            <person name="Behra P.R.K."/>
            <person name="Ramesh M."/>
            <person name="Das S."/>
            <person name="Dasgupta S."/>
            <person name="Kirsebom L.A."/>
        </authorList>
    </citation>
    <scope>NUCLEOTIDE SEQUENCE</scope>
    <source>
        <strain evidence="6">DSM 44203</strain>
    </source>
</reference>
<protein>
    <submittedName>
        <fullName evidence="6">TetR family transcriptional regulator</fullName>
    </submittedName>
    <submittedName>
        <fullName evidence="5">Transcriptional regulator, TetR family</fullName>
    </submittedName>
</protein>
<dbReference type="InterPro" id="IPR050109">
    <property type="entry name" value="HTH-type_TetR-like_transc_reg"/>
</dbReference>
<evidence type="ECO:0000259" key="4">
    <source>
        <dbReference type="Pfam" id="PF00440"/>
    </source>
</evidence>
<dbReference type="GO" id="GO:0003700">
    <property type="term" value="F:DNA-binding transcription factor activity"/>
    <property type="evidence" value="ECO:0007669"/>
    <property type="project" value="TreeGrafter"/>
</dbReference>
<dbReference type="InterPro" id="IPR001647">
    <property type="entry name" value="HTH_TetR"/>
</dbReference>
<keyword evidence="3" id="KW-0804">Transcription</keyword>
<dbReference type="GO" id="GO:0000976">
    <property type="term" value="F:transcription cis-regulatory region binding"/>
    <property type="evidence" value="ECO:0007669"/>
    <property type="project" value="TreeGrafter"/>
</dbReference>
<dbReference type="InterPro" id="IPR009057">
    <property type="entry name" value="Homeodomain-like_sf"/>
</dbReference>
<evidence type="ECO:0000256" key="1">
    <source>
        <dbReference type="ARBA" id="ARBA00023015"/>
    </source>
</evidence>
<reference evidence="5 7" key="1">
    <citation type="journal article" date="2016" name="Genome Announc.">
        <title>Draft Genome Sequences of Five Rapidly Growing Mycobacterium Species, M. thermoresistibile, M. fortuitum subsp. acetamidolyticum, M. canariasense, M. brisbanense, and M. novocastrense.</title>
        <authorList>
            <person name="Katahira K."/>
            <person name="Ogura Y."/>
            <person name="Gotoh Y."/>
            <person name="Hayashi T."/>
        </authorList>
    </citation>
    <scope>NUCLEOTIDE SEQUENCE [LARGE SCALE GENOMIC DNA]</scope>
    <source>
        <strain evidence="5 7">JCM18114</strain>
    </source>
</reference>
<dbReference type="Pfam" id="PF00440">
    <property type="entry name" value="TetR_N"/>
    <property type="match status" value="1"/>
</dbReference>
<name>A0AAW5SM55_MYCNV</name>
<dbReference type="Gene3D" id="1.10.357.10">
    <property type="entry name" value="Tetracycline Repressor, domain 2"/>
    <property type="match status" value="1"/>
</dbReference>
<sequence length="190" mass="20705">MAAAAKLFAAQGYARTTLAKIASDAGVSTETVQSQGPKAALLIAAIEYAAFGVAGEDNILNLDVGRRIVETEDFDEAVDAVIAAQMDVHERAAELATALIGGANADPELDRYLGELIASVTRQIGRILERFGDRGWLRTDVPFEELLETAAVLGSVETFRRVTHRDGWSVEAYRLWCRRLLIETVFRKPA</sequence>
<dbReference type="SUPFAM" id="SSF46689">
    <property type="entry name" value="Homeodomain-like"/>
    <property type="match status" value="1"/>
</dbReference>
<dbReference type="Gene3D" id="1.10.10.60">
    <property type="entry name" value="Homeodomain-like"/>
    <property type="match status" value="1"/>
</dbReference>
<evidence type="ECO:0000313" key="8">
    <source>
        <dbReference type="Proteomes" id="UP001207528"/>
    </source>
</evidence>
<evidence type="ECO:0000313" key="5">
    <source>
        <dbReference type="EMBL" id="GAT08994.1"/>
    </source>
</evidence>